<feature type="chain" id="PRO_5045456818" evidence="2">
    <location>
        <begin position="28"/>
        <end position="57"/>
    </location>
</feature>
<dbReference type="EMBL" id="JBHSLD010000004">
    <property type="protein sequence ID" value="MFC5379795.1"/>
    <property type="molecule type" value="Genomic_DNA"/>
</dbReference>
<dbReference type="Proteomes" id="UP001596122">
    <property type="component" value="Unassembled WGS sequence"/>
</dbReference>
<dbReference type="PROSITE" id="PS51257">
    <property type="entry name" value="PROKAR_LIPOPROTEIN"/>
    <property type="match status" value="1"/>
</dbReference>
<keyword evidence="2" id="KW-0732">Signal</keyword>
<accession>A0ABW0GIP3</accession>
<organism evidence="3 4">
    <name type="scientific">Aquipuribacter nitratireducens</name>
    <dbReference type="NCBI Taxonomy" id="650104"/>
    <lineage>
        <taxon>Bacteria</taxon>
        <taxon>Bacillati</taxon>
        <taxon>Actinomycetota</taxon>
        <taxon>Actinomycetes</taxon>
        <taxon>Micrococcales</taxon>
        <taxon>Intrasporangiaceae</taxon>
        <taxon>Aquipuribacter</taxon>
    </lineage>
</organism>
<sequence length="57" mass="5491">MRTDRPALALRAVAVLAASAALLSGCAGDGDPGEAETGVPLNVGTADPAASPTAEFP</sequence>
<evidence type="ECO:0000313" key="3">
    <source>
        <dbReference type="EMBL" id="MFC5379795.1"/>
    </source>
</evidence>
<gene>
    <name evidence="3" type="ORF">ACFPJ6_03220</name>
</gene>
<feature type="signal peptide" evidence="2">
    <location>
        <begin position="1"/>
        <end position="27"/>
    </location>
</feature>
<comment type="caution">
    <text evidence="3">The sequence shown here is derived from an EMBL/GenBank/DDBJ whole genome shotgun (WGS) entry which is preliminary data.</text>
</comment>
<feature type="region of interest" description="Disordered" evidence="1">
    <location>
        <begin position="26"/>
        <end position="57"/>
    </location>
</feature>
<protein>
    <submittedName>
        <fullName evidence="3">Uncharacterized protein</fullName>
    </submittedName>
</protein>
<dbReference type="RefSeq" id="WP_340269020.1">
    <property type="nucleotide sequence ID" value="NZ_JBBEOG010000003.1"/>
</dbReference>
<name>A0ABW0GIP3_9MICO</name>
<evidence type="ECO:0000256" key="1">
    <source>
        <dbReference type="SAM" id="MobiDB-lite"/>
    </source>
</evidence>
<evidence type="ECO:0000256" key="2">
    <source>
        <dbReference type="SAM" id="SignalP"/>
    </source>
</evidence>
<proteinExistence type="predicted"/>
<keyword evidence="4" id="KW-1185">Reference proteome</keyword>
<reference evidence="4" key="1">
    <citation type="journal article" date="2019" name="Int. J. Syst. Evol. Microbiol.">
        <title>The Global Catalogue of Microorganisms (GCM) 10K type strain sequencing project: providing services to taxonomists for standard genome sequencing and annotation.</title>
        <authorList>
            <consortium name="The Broad Institute Genomics Platform"/>
            <consortium name="The Broad Institute Genome Sequencing Center for Infectious Disease"/>
            <person name="Wu L."/>
            <person name="Ma J."/>
        </authorList>
    </citation>
    <scope>NUCLEOTIDE SEQUENCE [LARGE SCALE GENOMIC DNA]</scope>
    <source>
        <strain evidence="4">CCUG 43114</strain>
    </source>
</reference>
<evidence type="ECO:0000313" key="4">
    <source>
        <dbReference type="Proteomes" id="UP001596122"/>
    </source>
</evidence>